<keyword evidence="3" id="KW-0378">Hydrolase</keyword>
<reference evidence="5" key="1">
    <citation type="submission" date="2021-05" db="EMBL/GenBank/DDBJ databases">
        <authorList>
            <person name="Stam R."/>
        </authorList>
    </citation>
    <scope>NUCLEOTIDE SEQUENCE</scope>
    <source>
        <strain evidence="5">CS162</strain>
    </source>
</reference>
<keyword evidence="4" id="KW-0788">Thiol protease</keyword>
<dbReference type="InterPro" id="IPR016125">
    <property type="entry name" value="Peptidase_C15-like"/>
</dbReference>
<comment type="caution">
    <text evidence="5">The sequence shown here is derived from an EMBL/GenBank/DDBJ whole genome shotgun (WGS) entry which is preliminary data.</text>
</comment>
<dbReference type="AlphaFoldDB" id="A0A8J2I1E6"/>
<dbReference type="GO" id="GO:0008234">
    <property type="term" value="F:cysteine-type peptidase activity"/>
    <property type="evidence" value="ECO:0007669"/>
    <property type="project" value="UniProtKB-KW"/>
</dbReference>
<comment type="similarity">
    <text evidence="1">Belongs to the peptidase C15 family.</text>
</comment>
<evidence type="ECO:0000313" key="5">
    <source>
        <dbReference type="EMBL" id="CAG5156507.1"/>
    </source>
</evidence>
<evidence type="ECO:0008006" key="7">
    <source>
        <dbReference type="Google" id="ProtNLM"/>
    </source>
</evidence>
<evidence type="ECO:0000256" key="3">
    <source>
        <dbReference type="ARBA" id="ARBA00022801"/>
    </source>
</evidence>
<accession>A0A8J2I1E6</accession>
<dbReference type="PANTHER" id="PTHR23402:SF1">
    <property type="entry name" value="PYROGLUTAMYL-PEPTIDASE I"/>
    <property type="match status" value="1"/>
</dbReference>
<protein>
    <recommendedName>
        <fullName evidence="7">Peptidase C15, pyroglutamyl peptidase I-like protein</fullName>
    </recommendedName>
</protein>
<evidence type="ECO:0000256" key="1">
    <source>
        <dbReference type="ARBA" id="ARBA00006641"/>
    </source>
</evidence>
<evidence type="ECO:0000313" key="6">
    <source>
        <dbReference type="Proteomes" id="UP000676310"/>
    </source>
</evidence>
<dbReference type="InterPro" id="IPR036440">
    <property type="entry name" value="Peptidase_C15-like_sf"/>
</dbReference>
<dbReference type="GO" id="GO:0006508">
    <property type="term" value="P:proteolysis"/>
    <property type="evidence" value="ECO:0007669"/>
    <property type="project" value="UniProtKB-KW"/>
</dbReference>
<dbReference type="Pfam" id="PF01470">
    <property type="entry name" value="Peptidase_C15"/>
    <property type="match status" value="1"/>
</dbReference>
<proteinExistence type="inferred from homology"/>
<dbReference type="RefSeq" id="XP_043167850.1">
    <property type="nucleotide sequence ID" value="XM_043311915.1"/>
</dbReference>
<dbReference type="EMBL" id="CAJRGZ010000017">
    <property type="protein sequence ID" value="CAG5156507.1"/>
    <property type="molecule type" value="Genomic_DNA"/>
</dbReference>
<dbReference type="SUPFAM" id="SSF53182">
    <property type="entry name" value="Pyrrolidone carboxyl peptidase (pyroglutamate aminopeptidase)"/>
    <property type="match status" value="1"/>
</dbReference>
<dbReference type="OrthoDB" id="407146at2759"/>
<keyword evidence="2" id="KW-0645">Protease</keyword>
<keyword evidence="6" id="KW-1185">Reference proteome</keyword>
<dbReference type="Gene3D" id="3.40.630.20">
    <property type="entry name" value="Peptidase C15, pyroglutamyl peptidase I-like"/>
    <property type="match status" value="1"/>
</dbReference>
<evidence type="ECO:0000256" key="2">
    <source>
        <dbReference type="ARBA" id="ARBA00022670"/>
    </source>
</evidence>
<organism evidence="5 6">
    <name type="scientific">Alternaria atra</name>
    <dbReference type="NCBI Taxonomy" id="119953"/>
    <lineage>
        <taxon>Eukaryota</taxon>
        <taxon>Fungi</taxon>
        <taxon>Dikarya</taxon>
        <taxon>Ascomycota</taxon>
        <taxon>Pezizomycotina</taxon>
        <taxon>Dothideomycetes</taxon>
        <taxon>Pleosporomycetidae</taxon>
        <taxon>Pleosporales</taxon>
        <taxon>Pleosporineae</taxon>
        <taxon>Pleosporaceae</taxon>
        <taxon>Alternaria</taxon>
        <taxon>Alternaria sect. Ulocladioides</taxon>
    </lineage>
</organism>
<dbReference type="Proteomes" id="UP000676310">
    <property type="component" value="Unassembled WGS sequence"/>
</dbReference>
<sequence>MSTSVKVLVTGFGPFLDITKNPSWEIARHLPSSIAVPDGGIVNIMVPAEPIPAAYHKILTQVPALIQEHAPDLIVHMGLDVDSGPGVFKIERSALRDGYHDIPDVERRVFMRTENKKIFAKSSPSLATTLDIDRAAEVWREACSSLSLPNASAAPGGVKAKGKGKSRQPIEVTLSDDVGSYVCGFNYYISLLEMQKHTTKREVVFFHVPKLETEEEIQTGVKVAEGLIRALVVVGKQ</sequence>
<evidence type="ECO:0000256" key="4">
    <source>
        <dbReference type="ARBA" id="ARBA00022807"/>
    </source>
</evidence>
<dbReference type="PANTHER" id="PTHR23402">
    <property type="entry name" value="PROTEASE FAMILY C15 PYROGLUTAMYL-PEPTIDASE I-RELATED"/>
    <property type="match status" value="1"/>
</dbReference>
<dbReference type="GeneID" id="67015957"/>
<name>A0A8J2I1E6_9PLEO</name>
<gene>
    <name evidence="5" type="ORF">ALTATR162_LOCUS4304</name>
</gene>